<dbReference type="OrthoDB" id="9790048at2"/>
<comment type="subunit">
    <text evidence="4">The complex is composed of two ATP-binding proteins (PstB), two transmembrane proteins (PstC and PstA) and a solute-binding protein (PstS).</text>
</comment>
<dbReference type="PANTHER" id="PTHR30570:SF1">
    <property type="entry name" value="PHOSPHATE-BINDING PROTEIN PSTS"/>
    <property type="match status" value="1"/>
</dbReference>
<dbReference type="InterPro" id="IPR024370">
    <property type="entry name" value="PBP_domain"/>
</dbReference>
<dbReference type="Gene3D" id="3.40.190.10">
    <property type="entry name" value="Periplasmic binding protein-like II"/>
    <property type="match status" value="2"/>
</dbReference>
<keyword evidence="12" id="KW-1185">Reference proteome</keyword>
<evidence type="ECO:0000256" key="4">
    <source>
        <dbReference type="ARBA" id="ARBA00011529"/>
    </source>
</evidence>
<feature type="transmembrane region" description="Helical" evidence="9">
    <location>
        <begin position="12"/>
        <end position="32"/>
    </location>
</feature>
<comment type="function">
    <text evidence="1">Part of the ABC transporter complex PstSACB involved in phosphate import.</text>
</comment>
<keyword evidence="8" id="KW-0449">Lipoprotein</keyword>
<feature type="transmembrane region" description="Helical" evidence="9">
    <location>
        <begin position="38"/>
        <end position="59"/>
    </location>
</feature>
<protein>
    <recommendedName>
        <fullName evidence="10">PBP domain-containing protein</fullName>
    </recommendedName>
</protein>
<keyword evidence="9" id="KW-0472">Membrane</keyword>
<evidence type="ECO:0000259" key="10">
    <source>
        <dbReference type="Pfam" id="PF12849"/>
    </source>
</evidence>
<dbReference type="SUPFAM" id="SSF53850">
    <property type="entry name" value="Periplasmic binding protein-like II"/>
    <property type="match status" value="1"/>
</dbReference>
<evidence type="ECO:0000313" key="12">
    <source>
        <dbReference type="Proteomes" id="UP000266482"/>
    </source>
</evidence>
<evidence type="ECO:0000256" key="7">
    <source>
        <dbReference type="ARBA" id="ARBA00023139"/>
    </source>
</evidence>
<evidence type="ECO:0000256" key="8">
    <source>
        <dbReference type="ARBA" id="ARBA00023288"/>
    </source>
</evidence>
<dbReference type="GO" id="GO:0006817">
    <property type="term" value="P:phosphate ion transport"/>
    <property type="evidence" value="ECO:0007669"/>
    <property type="project" value="UniProtKB-KW"/>
</dbReference>
<keyword evidence="9" id="KW-1133">Transmembrane helix</keyword>
<name>A0A3A1V4V4_9BACL</name>
<comment type="caution">
    <text evidence="11">The sequence shown here is derived from an EMBL/GenBank/DDBJ whole genome shotgun (WGS) entry which is preliminary data.</text>
</comment>
<evidence type="ECO:0000256" key="6">
    <source>
        <dbReference type="ARBA" id="ARBA00022729"/>
    </source>
</evidence>
<evidence type="ECO:0000256" key="5">
    <source>
        <dbReference type="ARBA" id="ARBA00022592"/>
    </source>
</evidence>
<gene>
    <name evidence="11" type="ORF">D3P08_09515</name>
</gene>
<feature type="transmembrane region" description="Helical" evidence="9">
    <location>
        <begin position="66"/>
        <end position="85"/>
    </location>
</feature>
<proteinExistence type="inferred from homology"/>
<evidence type="ECO:0000256" key="2">
    <source>
        <dbReference type="ARBA" id="ARBA00004193"/>
    </source>
</evidence>
<sequence>MDQGLWGRLTRGFVYLVFIWVAGCFVMLVASVSGAGPFYVSLMMWLCIGLSISVIAGLGRRLKRRIYWSGIGMLALVFIGAIAAYEANQAYHNRFEKIQEFEVSFMQYEPFTKANKLAKIEMPATLKLTDSLPRLDGATALYPLYASFVQAVYPEKAYDPYESEVIVSRTSQAFNNLVNGKADIVFMAEPSELQKAGAALNDRELKMTPIGADAFVFFTHAGNPVEELSLEQIREIYSGRIANWSEVGGKDADIRAFQRPQDSGSQSALQRLMKGEKLMNAPVEDVVAGMGGIIEQTADYRNYPNAIGFTFLYYASEMAQNKKIKLLAIDGIYPSRENIANGLYPLADRFYAVTAGTDNPNVEPFIEWMLSGQGQELVRQTGYTPLFLPSPEK</sequence>
<organism evidence="11 12">
    <name type="scientific">Paenibacillus nanensis</name>
    <dbReference type="NCBI Taxonomy" id="393251"/>
    <lineage>
        <taxon>Bacteria</taxon>
        <taxon>Bacillati</taxon>
        <taxon>Bacillota</taxon>
        <taxon>Bacilli</taxon>
        <taxon>Bacillales</taxon>
        <taxon>Paenibacillaceae</taxon>
        <taxon>Paenibacillus</taxon>
    </lineage>
</organism>
<keyword evidence="6" id="KW-0732">Signal</keyword>
<accession>A0A3A1V4V4</accession>
<dbReference type="Pfam" id="PF12849">
    <property type="entry name" value="PBP_like_2"/>
    <property type="match status" value="1"/>
</dbReference>
<reference evidence="11 12" key="1">
    <citation type="submission" date="2018-09" db="EMBL/GenBank/DDBJ databases">
        <title>Paenibacillus aracenensis nov. sp. isolated from a cave in southern Spain.</title>
        <authorList>
            <person name="Jurado V."/>
            <person name="Gutierrez-Patricio S."/>
            <person name="Gonzalez-Pimentel J.L."/>
            <person name="Miller A.Z."/>
            <person name="Laiz L."/>
            <person name="Saiz-Jimenez C."/>
        </authorList>
    </citation>
    <scope>NUCLEOTIDE SEQUENCE [LARGE SCALE GENOMIC DNA]</scope>
    <source>
        <strain evidence="11 12">DSM 22867</strain>
    </source>
</reference>
<dbReference type="PANTHER" id="PTHR30570">
    <property type="entry name" value="PERIPLASMIC PHOSPHATE BINDING COMPONENT OF PHOSPHATE ABC TRANSPORTER"/>
    <property type="match status" value="1"/>
</dbReference>
<keyword evidence="7" id="KW-0564">Palmitate</keyword>
<evidence type="ECO:0000256" key="1">
    <source>
        <dbReference type="ARBA" id="ARBA00002841"/>
    </source>
</evidence>
<evidence type="ECO:0000256" key="3">
    <source>
        <dbReference type="ARBA" id="ARBA00008725"/>
    </source>
</evidence>
<dbReference type="EMBL" id="QXQA01000004">
    <property type="protein sequence ID" value="RIX53653.1"/>
    <property type="molecule type" value="Genomic_DNA"/>
</dbReference>
<feature type="domain" description="PBP" evidence="10">
    <location>
        <begin position="135"/>
        <end position="371"/>
    </location>
</feature>
<comment type="subcellular location">
    <subcellularLocation>
        <location evidence="2">Cell membrane</location>
        <topology evidence="2">Lipid-anchor</topology>
    </subcellularLocation>
</comment>
<dbReference type="Proteomes" id="UP000266482">
    <property type="component" value="Unassembled WGS sequence"/>
</dbReference>
<evidence type="ECO:0000256" key="9">
    <source>
        <dbReference type="SAM" id="Phobius"/>
    </source>
</evidence>
<dbReference type="AlphaFoldDB" id="A0A3A1V4V4"/>
<dbReference type="InterPro" id="IPR050811">
    <property type="entry name" value="Phosphate_ABC_transporter"/>
</dbReference>
<keyword evidence="5" id="KW-0813">Transport</keyword>
<keyword evidence="5" id="KW-0592">Phosphate transport</keyword>
<dbReference type="GO" id="GO:0005886">
    <property type="term" value="C:plasma membrane"/>
    <property type="evidence" value="ECO:0007669"/>
    <property type="project" value="UniProtKB-SubCell"/>
</dbReference>
<comment type="similarity">
    <text evidence="3">Belongs to the PstS family.</text>
</comment>
<dbReference type="RefSeq" id="WP_119599337.1">
    <property type="nucleotide sequence ID" value="NZ_QXQA01000004.1"/>
</dbReference>
<keyword evidence="9" id="KW-0812">Transmembrane</keyword>
<evidence type="ECO:0000313" key="11">
    <source>
        <dbReference type="EMBL" id="RIX53653.1"/>
    </source>
</evidence>